<comment type="caution">
    <text evidence="13">The sequence shown here is derived from an EMBL/GenBank/DDBJ whole genome shotgun (WGS) entry which is preliminary data.</text>
</comment>
<dbReference type="EMBL" id="MU855592">
    <property type="protein sequence ID" value="KAK3901288.1"/>
    <property type="molecule type" value="Genomic_DNA"/>
</dbReference>
<feature type="compositionally biased region" description="Basic and acidic residues" evidence="9">
    <location>
        <begin position="201"/>
        <end position="232"/>
    </location>
</feature>
<evidence type="ECO:0000256" key="6">
    <source>
        <dbReference type="ARBA" id="ARBA00023136"/>
    </source>
</evidence>
<keyword evidence="6 10" id="KW-0472">Membrane</keyword>
<dbReference type="GO" id="GO:0005770">
    <property type="term" value="C:late endosome"/>
    <property type="evidence" value="ECO:0007669"/>
    <property type="project" value="TreeGrafter"/>
</dbReference>
<keyword evidence="14" id="KW-1185">Reference proteome</keyword>
<dbReference type="GO" id="GO:0010008">
    <property type="term" value="C:endosome membrane"/>
    <property type="evidence" value="ECO:0007669"/>
    <property type="project" value="UniProtKB-SubCell"/>
</dbReference>
<reference evidence="13" key="2">
    <citation type="submission" date="2023-05" db="EMBL/GenBank/DDBJ databases">
        <authorList>
            <consortium name="Lawrence Berkeley National Laboratory"/>
            <person name="Steindorff A."/>
            <person name="Hensen N."/>
            <person name="Bonometti L."/>
            <person name="Westerberg I."/>
            <person name="Brannstrom I.O."/>
            <person name="Guillou S."/>
            <person name="Cros-Aarteil S."/>
            <person name="Calhoun S."/>
            <person name="Haridas S."/>
            <person name="Kuo A."/>
            <person name="Mondo S."/>
            <person name="Pangilinan J."/>
            <person name="Riley R."/>
            <person name="Labutti K."/>
            <person name="Andreopoulos B."/>
            <person name="Lipzen A."/>
            <person name="Chen C."/>
            <person name="Yanf M."/>
            <person name="Daum C."/>
            <person name="Ng V."/>
            <person name="Clum A."/>
            <person name="Ohm R."/>
            <person name="Martin F."/>
            <person name="Silar P."/>
            <person name="Natvig D."/>
            <person name="Lalanne C."/>
            <person name="Gautier V."/>
            <person name="Ament-Velasquez S.L."/>
            <person name="Kruys A."/>
            <person name="Hutchinson M.I."/>
            <person name="Powell A.J."/>
            <person name="Barry K."/>
            <person name="Miller A.N."/>
            <person name="Grigoriev I.V."/>
            <person name="Debuchy R."/>
            <person name="Gladieux P."/>
            <person name="Thoren M.H."/>
            <person name="Johannesson H."/>
        </authorList>
    </citation>
    <scope>NUCLEOTIDE SEQUENCE</scope>
    <source>
        <strain evidence="13">CBS 103.79</strain>
    </source>
</reference>
<feature type="compositionally biased region" description="Acidic residues" evidence="9">
    <location>
        <begin position="190"/>
        <end position="200"/>
    </location>
</feature>
<keyword evidence="7" id="KW-1015">Disulfide bond</keyword>
<dbReference type="GO" id="GO:0007034">
    <property type="term" value="P:vacuolar transport"/>
    <property type="evidence" value="ECO:0007669"/>
    <property type="project" value="TreeGrafter"/>
</dbReference>
<evidence type="ECO:0000313" key="14">
    <source>
        <dbReference type="Proteomes" id="UP001303889"/>
    </source>
</evidence>
<dbReference type="InterPro" id="IPR044865">
    <property type="entry name" value="MRH_dom"/>
</dbReference>
<comment type="subcellular location">
    <subcellularLocation>
        <location evidence="1">Endomembrane system</location>
    </subcellularLocation>
</comment>
<evidence type="ECO:0000256" key="3">
    <source>
        <dbReference type="ARBA" id="ARBA00022692"/>
    </source>
</evidence>
<reference evidence="13" key="1">
    <citation type="journal article" date="2023" name="Mol. Phylogenet. Evol.">
        <title>Genome-scale phylogeny and comparative genomics of the fungal order Sordariales.</title>
        <authorList>
            <person name="Hensen N."/>
            <person name="Bonometti L."/>
            <person name="Westerberg I."/>
            <person name="Brannstrom I.O."/>
            <person name="Guillou S."/>
            <person name="Cros-Aarteil S."/>
            <person name="Calhoun S."/>
            <person name="Haridas S."/>
            <person name="Kuo A."/>
            <person name="Mondo S."/>
            <person name="Pangilinan J."/>
            <person name="Riley R."/>
            <person name="LaButti K."/>
            <person name="Andreopoulos B."/>
            <person name="Lipzen A."/>
            <person name="Chen C."/>
            <person name="Yan M."/>
            <person name="Daum C."/>
            <person name="Ng V."/>
            <person name="Clum A."/>
            <person name="Steindorff A."/>
            <person name="Ohm R.A."/>
            <person name="Martin F."/>
            <person name="Silar P."/>
            <person name="Natvig D.O."/>
            <person name="Lalanne C."/>
            <person name="Gautier V."/>
            <person name="Ament-Velasquez S.L."/>
            <person name="Kruys A."/>
            <person name="Hutchinson M.I."/>
            <person name="Powell A.J."/>
            <person name="Barry K."/>
            <person name="Miller A.N."/>
            <person name="Grigoriev I.V."/>
            <person name="Debuchy R."/>
            <person name="Gladieux P."/>
            <person name="Hiltunen Thoren M."/>
            <person name="Johannesson H."/>
        </authorList>
    </citation>
    <scope>NUCLEOTIDE SEQUENCE</scope>
    <source>
        <strain evidence="13">CBS 103.79</strain>
    </source>
</reference>
<dbReference type="PROSITE" id="PS51914">
    <property type="entry name" value="MRH"/>
    <property type="match status" value="1"/>
</dbReference>
<evidence type="ECO:0000256" key="7">
    <source>
        <dbReference type="ARBA" id="ARBA00023157"/>
    </source>
</evidence>
<dbReference type="Proteomes" id="UP001303889">
    <property type="component" value="Unassembled WGS sequence"/>
</dbReference>
<keyword evidence="8" id="KW-0325">Glycoprotein</keyword>
<sequence length="389" mass="43280">MHPQLSSRGVLLAMAALAGVSAAEESTKTTTSSTPVVTPCVATATSGAFFDLRPDTAVAPVEGEKHAKGVPNEDYIARGWDYGSNFTLNVCEPVVKKVTDVVGVETALWSNVSAYYETKGKIYSLGQRSGELVPRGRKLVLQYTGGSPCGSADKSKDRRSSVHGGARYKHYEKDDEEDAAYDPSRSSKNDDDDDDDDEDDRKDKDKKKDEEKEKEKENEKEKEKEKEKQKEKTLRRKSATISFLCDRDPDTPTAFSFVGTDPNECAYFFEVRSQHACAGAEPHKPGSVGPGSVFAIIFFIAVLVYVVGGVFYQRTVAHARGWRQLPNFSLWSGIWGFVKDLFIILTSSCARIIPRRRGYHTLSGSPSGRHRNRDDENRLIDQLDEEWDD</sequence>
<organism evidence="13 14">
    <name type="scientific">Staphylotrichum tortipilum</name>
    <dbReference type="NCBI Taxonomy" id="2831512"/>
    <lineage>
        <taxon>Eukaryota</taxon>
        <taxon>Fungi</taxon>
        <taxon>Dikarya</taxon>
        <taxon>Ascomycota</taxon>
        <taxon>Pezizomycotina</taxon>
        <taxon>Sordariomycetes</taxon>
        <taxon>Sordariomycetidae</taxon>
        <taxon>Sordariales</taxon>
        <taxon>Chaetomiaceae</taxon>
        <taxon>Staphylotrichum</taxon>
    </lineage>
</organism>
<dbReference type="AlphaFoldDB" id="A0AAN6MJG2"/>
<evidence type="ECO:0000313" key="13">
    <source>
        <dbReference type="EMBL" id="KAK3901288.1"/>
    </source>
</evidence>
<evidence type="ECO:0000256" key="11">
    <source>
        <dbReference type="SAM" id="SignalP"/>
    </source>
</evidence>
<evidence type="ECO:0000256" key="4">
    <source>
        <dbReference type="ARBA" id="ARBA00022729"/>
    </source>
</evidence>
<dbReference type="Pfam" id="PF02157">
    <property type="entry name" value="Man-6-P_recep"/>
    <property type="match status" value="1"/>
</dbReference>
<feature type="region of interest" description="Disordered" evidence="9">
    <location>
        <begin position="144"/>
        <end position="233"/>
    </location>
</feature>
<keyword evidence="2" id="KW-0813">Transport</keyword>
<evidence type="ECO:0000259" key="12">
    <source>
        <dbReference type="PROSITE" id="PS51914"/>
    </source>
</evidence>
<dbReference type="PANTHER" id="PTHR15071:SF0">
    <property type="entry name" value="MANNOSE 6-PHOSPHATE RECEPTOR-LIKE PROTEIN 1"/>
    <property type="match status" value="1"/>
</dbReference>
<evidence type="ECO:0000256" key="8">
    <source>
        <dbReference type="ARBA" id="ARBA00023180"/>
    </source>
</evidence>
<dbReference type="GO" id="GO:0000139">
    <property type="term" value="C:Golgi membrane"/>
    <property type="evidence" value="ECO:0007669"/>
    <property type="project" value="UniProtKB-SubCell"/>
</dbReference>
<proteinExistence type="predicted"/>
<keyword evidence="5 10" id="KW-1133">Transmembrane helix</keyword>
<evidence type="ECO:0000256" key="5">
    <source>
        <dbReference type="ARBA" id="ARBA00022989"/>
    </source>
</evidence>
<dbReference type="InterPro" id="IPR028927">
    <property type="entry name" value="Man-6-P_rcpt"/>
</dbReference>
<evidence type="ECO:0000256" key="10">
    <source>
        <dbReference type="SAM" id="Phobius"/>
    </source>
</evidence>
<evidence type="ECO:0000256" key="2">
    <source>
        <dbReference type="ARBA" id="ARBA00022448"/>
    </source>
</evidence>
<evidence type="ECO:0000256" key="9">
    <source>
        <dbReference type="SAM" id="MobiDB-lite"/>
    </source>
</evidence>
<keyword evidence="4 11" id="KW-0732">Signal</keyword>
<name>A0AAN6MJG2_9PEZI</name>
<dbReference type="SUPFAM" id="SSF50911">
    <property type="entry name" value="Mannose 6-phosphate receptor domain"/>
    <property type="match status" value="1"/>
</dbReference>
<feature type="signal peptide" evidence="11">
    <location>
        <begin position="1"/>
        <end position="23"/>
    </location>
</feature>
<gene>
    <name evidence="13" type="ORF">C8A05DRAFT_45035</name>
</gene>
<keyword evidence="3 10" id="KW-0812">Transmembrane</keyword>
<feature type="transmembrane region" description="Helical" evidence="10">
    <location>
        <begin position="293"/>
        <end position="312"/>
    </location>
</feature>
<feature type="domain" description="MRH" evidence="12">
    <location>
        <begin position="38"/>
        <end position="279"/>
    </location>
</feature>
<feature type="chain" id="PRO_5043016284" evidence="11">
    <location>
        <begin position="24"/>
        <end position="389"/>
    </location>
</feature>
<accession>A0AAN6MJG2</accession>
<dbReference type="Gene3D" id="2.70.130.10">
    <property type="entry name" value="Mannose-6-phosphate receptor binding domain"/>
    <property type="match status" value="2"/>
</dbReference>
<keyword evidence="13" id="KW-0675">Receptor</keyword>
<dbReference type="InterPro" id="IPR009011">
    <property type="entry name" value="Man6P_isomerase_rcpt-bd_dom_sf"/>
</dbReference>
<evidence type="ECO:0000256" key="1">
    <source>
        <dbReference type="ARBA" id="ARBA00004308"/>
    </source>
</evidence>
<protein>
    <submittedName>
        <fullName evidence="13">Mannose-6-phosphate receptor binding domain-containing protein</fullName>
    </submittedName>
</protein>
<dbReference type="PANTHER" id="PTHR15071">
    <property type="entry name" value="MANNOSE-6-PHOSPHATE RECEPTOR FAMILY MEMBER"/>
    <property type="match status" value="1"/>
</dbReference>